<dbReference type="RefSeq" id="WP_016455061.1">
    <property type="nucleotide sequence ID" value="NZ_KE150269.1"/>
</dbReference>
<evidence type="ECO:0000313" key="1">
    <source>
        <dbReference type="EMBL" id="EPD33789.1"/>
    </source>
</evidence>
<dbReference type="Proteomes" id="UP000014417">
    <property type="component" value="Unassembled WGS sequence"/>
</dbReference>
<dbReference type="EMBL" id="AGZR01000003">
    <property type="protein sequence ID" value="EPD33789.1"/>
    <property type="molecule type" value="Genomic_DNA"/>
</dbReference>
<protein>
    <submittedName>
        <fullName evidence="1">Uncharacterized protein</fullName>
    </submittedName>
</protein>
<reference evidence="1 2" key="1">
    <citation type="submission" date="2013-04" db="EMBL/GenBank/DDBJ databases">
        <title>The Genome Sequence of Propionimicrobium lymphophilum ACS-093-V-SCH5.</title>
        <authorList>
            <consortium name="The Broad Institute Genomics Platform"/>
            <person name="Earl A."/>
            <person name="Ward D."/>
            <person name="Feldgarden M."/>
            <person name="Gevers D."/>
            <person name="Saerens B."/>
            <person name="Vaneechoutte M."/>
            <person name="Walker B."/>
            <person name="Young S."/>
            <person name="Zeng Q."/>
            <person name="Gargeya S."/>
            <person name="Fitzgerald M."/>
            <person name="Haas B."/>
            <person name="Abouelleil A."/>
            <person name="Allen A.W."/>
            <person name="Alvarado L."/>
            <person name="Arachchi H.M."/>
            <person name="Berlin A.M."/>
            <person name="Chapman S.B."/>
            <person name="Gainer-Dewar J."/>
            <person name="Goldberg J."/>
            <person name="Griggs A."/>
            <person name="Gujja S."/>
            <person name="Hansen M."/>
            <person name="Howarth C."/>
            <person name="Imamovic A."/>
            <person name="Ireland A."/>
            <person name="Larimer J."/>
            <person name="McCowan C."/>
            <person name="Murphy C."/>
            <person name="Pearson M."/>
            <person name="Poon T.W."/>
            <person name="Priest M."/>
            <person name="Roberts A."/>
            <person name="Saif S."/>
            <person name="Shea T."/>
            <person name="Sisk P."/>
            <person name="Sykes S."/>
            <person name="Wortman J."/>
            <person name="Nusbaum C."/>
            <person name="Birren B."/>
        </authorList>
    </citation>
    <scope>NUCLEOTIDE SEQUENCE [LARGE SCALE GENOMIC DNA]</scope>
    <source>
        <strain evidence="1 2">ACS-093-V-SCH5</strain>
    </source>
</reference>
<organism evidence="1 2">
    <name type="scientific">Propionimicrobium lymphophilum ACS-093-V-SCH5</name>
    <dbReference type="NCBI Taxonomy" id="883161"/>
    <lineage>
        <taxon>Bacteria</taxon>
        <taxon>Bacillati</taxon>
        <taxon>Actinomycetota</taxon>
        <taxon>Actinomycetes</taxon>
        <taxon>Propionibacteriales</taxon>
        <taxon>Propionibacteriaceae</taxon>
        <taxon>Propionimicrobium</taxon>
    </lineage>
</organism>
<proteinExistence type="predicted"/>
<name>S2X1A2_9ACTN</name>
<dbReference type="HOGENOM" id="CLU_1853433_0_0_11"/>
<sequence length="138" mass="15702">MGFIEKLIAKAKEMTSKNVEVETTKMSTEDYTHTMRNTPELRKALKAEAKAQGLQLPEKVGEKFGYPVTVYVVRNATRPKGAKFAVNWVLANRVFDTWIYADAVDIIKELNKAGVDVGEYEGIMYRGQGNIWRLRVKM</sequence>
<keyword evidence="2" id="KW-1185">Reference proteome</keyword>
<gene>
    <name evidence="1" type="ORF">HMPREF9306_00203</name>
</gene>
<dbReference type="STRING" id="883161.HMPREF9306_00203"/>
<comment type="caution">
    <text evidence="1">The sequence shown here is derived from an EMBL/GenBank/DDBJ whole genome shotgun (WGS) entry which is preliminary data.</text>
</comment>
<dbReference type="AlphaFoldDB" id="S2X1A2"/>
<evidence type="ECO:0000313" key="2">
    <source>
        <dbReference type="Proteomes" id="UP000014417"/>
    </source>
</evidence>
<accession>S2X1A2</accession>